<evidence type="ECO:0000313" key="3">
    <source>
        <dbReference type="Proteomes" id="UP001054837"/>
    </source>
</evidence>
<reference evidence="2 3" key="1">
    <citation type="submission" date="2021-06" db="EMBL/GenBank/DDBJ databases">
        <title>Caerostris darwini draft genome.</title>
        <authorList>
            <person name="Kono N."/>
            <person name="Arakawa K."/>
        </authorList>
    </citation>
    <scope>NUCLEOTIDE SEQUENCE [LARGE SCALE GENOMIC DNA]</scope>
</reference>
<protein>
    <submittedName>
        <fullName evidence="2">Uncharacterized protein</fullName>
    </submittedName>
</protein>
<comment type="caution">
    <text evidence="2">The sequence shown here is derived from an EMBL/GenBank/DDBJ whole genome shotgun (WGS) entry which is preliminary data.</text>
</comment>
<proteinExistence type="predicted"/>
<name>A0AAV4V4S6_9ARAC</name>
<dbReference type="EMBL" id="BPLQ01012408">
    <property type="protein sequence ID" value="GIY65245.1"/>
    <property type="molecule type" value="Genomic_DNA"/>
</dbReference>
<feature type="compositionally biased region" description="Pro residues" evidence="1">
    <location>
        <begin position="99"/>
        <end position="110"/>
    </location>
</feature>
<organism evidence="2 3">
    <name type="scientific">Caerostris darwini</name>
    <dbReference type="NCBI Taxonomy" id="1538125"/>
    <lineage>
        <taxon>Eukaryota</taxon>
        <taxon>Metazoa</taxon>
        <taxon>Ecdysozoa</taxon>
        <taxon>Arthropoda</taxon>
        <taxon>Chelicerata</taxon>
        <taxon>Arachnida</taxon>
        <taxon>Araneae</taxon>
        <taxon>Araneomorphae</taxon>
        <taxon>Entelegynae</taxon>
        <taxon>Araneoidea</taxon>
        <taxon>Araneidae</taxon>
        <taxon>Caerostris</taxon>
    </lineage>
</organism>
<sequence>MRYSSTASRYKRGFLMCILCICDDPNNLKSSLLWPDSGNASNREAAGAISFLKCIFSQYSISAALPSIAKWHRTEKEEEIEQNPRFIPSFHSPTLIPTTPRPPPCSPSGV</sequence>
<accession>A0AAV4V4S6</accession>
<evidence type="ECO:0000256" key="1">
    <source>
        <dbReference type="SAM" id="MobiDB-lite"/>
    </source>
</evidence>
<feature type="region of interest" description="Disordered" evidence="1">
    <location>
        <begin position="81"/>
        <end position="110"/>
    </location>
</feature>
<dbReference type="Proteomes" id="UP001054837">
    <property type="component" value="Unassembled WGS sequence"/>
</dbReference>
<evidence type="ECO:0000313" key="2">
    <source>
        <dbReference type="EMBL" id="GIY65245.1"/>
    </source>
</evidence>
<dbReference type="AlphaFoldDB" id="A0AAV4V4S6"/>
<gene>
    <name evidence="2" type="ORF">CDAR_381761</name>
</gene>
<keyword evidence="3" id="KW-1185">Reference proteome</keyword>